<dbReference type="Proteomes" id="UP000482155">
    <property type="component" value="Unassembled WGS sequence"/>
</dbReference>
<keyword evidence="2" id="KW-0732">Signal</keyword>
<proteinExistence type="predicted"/>
<feature type="region of interest" description="Disordered" evidence="1">
    <location>
        <begin position="120"/>
        <end position="165"/>
    </location>
</feature>
<evidence type="ECO:0000256" key="1">
    <source>
        <dbReference type="SAM" id="MobiDB-lite"/>
    </source>
</evidence>
<comment type="caution">
    <text evidence="3">The sequence shown here is derived from an EMBL/GenBank/DDBJ whole genome shotgun (WGS) entry which is preliminary data.</text>
</comment>
<evidence type="ECO:0000256" key="2">
    <source>
        <dbReference type="SAM" id="SignalP"/>
    </source>
</evidence>
<feature type="signal peptide" evidence="2">
    <location>
        <begin position="1"/>
        <end position="41"/>
    </location>
</feature>
<evidence type="ECO:0008006" key="5">
    <source>
        <dbReference type="Google" id="ProtNLM"/>
    </source>
</evidence>
<evidence type="ECO:0000313" key="3">
    <source>
        <dbReference type="EMBL" id="NEX60017.1"/>
    </source>
</evidence>
<reference evidence="3 4" key="1">
    <citation type="submission" date="2020-02" db="EMBL/GenBank/DDBJ databases">
        <authorList>
            <person name="Kim M.K."/>
        </authorList>
    </citation>
    <scope>NUCLEOTIDE SEQUENCE [LARGE SCALE GENOMIC DNA]</scope>
    <source>
        <strain evidence="3 4">17J57-3</strain>
    </source>
</reference>
<feature type="region of interest" description="Disordered" evidence="1">
    <location>
        <begin position="232"/>
        <end position="253"/>
    </location>
</feature>
<dbReference type="AlphaFoldDB" id="A0A6B3SGL4"/>
<protein>
    <recommendedName>
        <fullName evidence="5">Tetratricopeptide repeat protein</fullName>
    </recommendedName>
</protein>
<keyword evidence="4" id="KW-1185">Reference proteome</keyword>
<feature type="chain" id="PRO_5025357612" description="Tetratricopeptide repeat protein" evidence="2">
    <location>
        <begin position="42"/>
        <end position="648"/>
    </location>
</feature>
<accession>A0A6B3SGL4</accession>
<gene>
    <name evidence="3" type="ORF">G3574_02900</name>
</gene>
<dbReference type="RefSeq" id="WP_163960512.1">
    <property type="nucleotide sequence ID" value="NZ_JAAIVB010000010.1"/>
</dbReference>
<evidence type="ECO:0000313" key="4">
    <source>
        <dbReference type="Proteomes" id="UP000482155"/>
    </source>
</evidence>
<organism evidence="3 4">
    <name type="scientific">Noviherbaspirillum galbum</name>
    <dbReference type="NCBI Taxonomy" id="2709383"/>
    <lineage>
        <taxon>Bacteria</taxon>
        <taxon>Pseudomonadati</taxon>
        <taxon>Pseudomonadota</taxon>
        <taxon>Betaproteobacteria</taxon>
        <taxon>Burkholderiales</taxon>
        <taxon>Oxalobacteraceae</taxon>
        <taxon>Noviherbaspirillum</taxon>
    </lineage>
</organism>
<dbReference type="EMBL" id="JAAIVB010000010">
    <property type="protein sequence ID" value="NEX60017.1"/>
    <property type="molecule type" value="Genomic_DNA"/>
</dbReference>
<name>A0A6B3SGL4_9BURK</name>
<feature type="compositionally biased region" description="Basic and acidic residues" evidence="1">
    <location>
        <begin position="232"/>
        <end position="244"/>
    </location>
</feature>
<sequence length="648" mass="69485">MTKTTPTSDTSSQPRGRASRLARMLSPLALSLLLPAGAALAQNDPAVGAILELHRQAQYEAAASRGLNELLVKPWNHQLRFVVADSLQRLGRTEEAIAQLEALEGTPYADTARTRLQALRASRRPAPQAATSASMPQAAAPLPAAPLPQMPQPAAQTSPSSAYQPTPQVAQAYQNMPRPPVAPVAPAAPAVPEAAQGSATAPRGKAMLPYVPSPLISQSQYISPTGAAVVDRRPSAPKATEAKPEAAAPEPARSAAAKAIVDLNLEEKYYEVGTEGLALLATEKPDDEVRLMIANALAWTGRLKEAQGIYQSLTGGAYANDAKIGIANINRWRGRDDLALPMYKEVLAADASNAGANEGVALAMRELRPRTTLNVGSYEDSSDIRRKSGTLTHRWHDGKGPNVYEVEVARFKDRQISSNLDEHENVFTGRYQANNLQLKPTFEIGMSNNGADRGLYGGVSVKVGENEDILEVSKVNWGVLATNPLAINTNLSATHIGLQATRASSLGNVTGRLDRYNISDGNNITTGSLRLASNWRPLGNHVKPFAGMEFREAKFFSPAYWSPNEGFGTVYGGLTAEWDSPDATFYASGQVGERLYGEAGQSWSASMGGKYWIATDMSAGFSLWSMASRRNGAPYRAKSANVIVEKLW</sequence>
<feature type="compositionally biased region" description="Low complexity" evidence="1">
    <location>
        <begin position="125"/>
        <end position="142"/>
    </location>
</feature>